<gene>
    <name evidence="2" type="ORF">GV64_19975</name>
</gene>
<accession>A0A081KEX3</accession>
<comment type="caution">
    <text evidence="2">The sequence shown here is derived from an EMBL/GenBank/DDBJ whole genome shotgun (WGS) entry which is preliminary data.</text>
</comment>
<keyword evidence="3" id="KW-1185">Reference proteome</keyword>
<dbReference type="RefSeq" id="WP_020581365.1">
    <property type="nucleotide sequence ID" value="NZ_JOJP01000001.1"/>
</dbReference>
<protein>
    <submittedName>
        <fullName evidence="2">Uncharacterized protein</fullName>
    </submittedName>
</protein>
<reference evidence="2 3" key="1">
    <citation type="submission" date="2014-06" db="EMBL/GenBank/DDBJ databases">
        <title>Whole Genome Sequences of Three Symbiotic Endozoicomonas Bacteria.</title>
        <authorList>
            <person name="Neave M.J."/>
            <person name="Apprill A."/>
            <person name="Voolstra C.R."/>
        </authorList>
    </citation>
    <scope>NUCLEOTIDE SEQUENCE [LARGE SCALE GENOMIC DNA]</scope>
    <source>
        <strain evidence="2 3">DSM 22380</strain>
    </source>
</reference>
<dbReference type="EMBL" id="JOJP01000001">
    <property type="protein sequence ID" value="KEI72699.1"/>
    <property type="molecule type" value="Genomic_DNA"/>
</dbReference>
<feature type="chain" id="PRO_5001758951" evidence="1">
    <location>
        <begin position="27"/>
        <end position="391"/>
    </location>
</feature>
<evidence type="ECO:0000313" key="2">
    <source>
        <dbReference type="EMBL" id="KEI72699.1"/>
    </source>
</evidence>
<evidence type="ECO:0000256" key="1">
    <source>
        <dbReference type="SAM" id="SignalP"/>
    </source>
</evidence>
<feature type="signal peptide" evidence="1">
    <location>
        <begin position="1"/>
        <end position="26"/>
    </location>
</feature>
<sequence length="391" mass="44428">MVRKIYLYLLIHSIFSLCTLPSAVSAKEFNCIQFLNQPVEQQREKFTAARDQLIEHFSKSDSYGFSTSDLASLLRKKKFDPDIGNGVYLVHLPNFIFETNQHINADFVKDLYFKINNLETIGKCFHYQAQETSPQPLMALKLYTPEDSNPFDASNQVFMGYTTVSTLNGKPAKQARVTSPQECATHQCIFTNTPLEQARELLKTNTVIRLIHNPKELAKVVYVAPDQPDENHLPLQTWLTEVTLFKTGEIFTRPEIYMTIAYYSEEQLISKVARPLPWVNKKGINTGSSLLLEWPTGSDRAKLTVMESDMDIPYRSIANIILGIFQHFISDSYASPAITSIAEHMQDQPKSATSWGDDDYIGKVTVHRRGALTDIMTDEGTATLKLQHKYK</sequence>
<proteinExistence type="predicted"/>
<keyword evidence="1" id="KW-0732">Signal</keyword>
<name>A0A081KEX3_9GAMM</name>
<organism evidence="2 3">
    <name type="scientific">Endozoicomonas elysicola</name>
    <dbReference type="NCBI Taxonomy" id="305900"/>
    <lineage>
        <taxon>Bacteria</taxon>
        <taxon>Pseudomonadati</taxon>
        <taxon>Pseudomonadota</taxon>
        <taxon>Gammaproteobacteria</taxon>
        <taxon>Oceanospirillales</taxon>
        <taxon>Endozoicomonadaceae</taxon>
        <taxon>Endozoicomonas</taxon>
    </lineage>
</organism>
<dbReference type="Proteomes" id="UP000027997">
    <property type="component" value="Unassembled WGS sequence"/>
</dbReference>
<dbReference type="AlphaFoldDB" id="A0A081KEX3"/>
<evidence type="ECO:0000313" key="3">
    <source>
        <dbReference type="Proteomes" id="UP000027997"/>
    </source>
</evidence>